<keyword evidence="1" id="KW-1015">Disulfide bond</keyword>
<evidence type="ECO:0000256" key="6">
    <source>
        <dbReference type="SAM" id="Phobius"/>
    </source>
</evidence>
<evidence type="ECO:0000256" key="1">
    <source>
        <dbReference type="ARBA" id="ARBA00023157"/>
    </source>
</evidence>
<dbReference type="GO" id="GO:0004222">
    <property type="term" value="F:metalloendopeptidase activity"/>
    <property type="evidence" value="ECO:0007669"/>
    <property type="project" value="InterPro"/>
</dbReference>
<feature type="compositionally biased region" description="Low complexity" evidence="5">
    <location>
        <begin position="819"/>
        <end position="839"/>
    </location>
</feature>
<dbReference type="OrthoDB" id="5951731at2759"/>
<dbReference type="SMART" id="SM00050">
    <property type="entry name" value="DISIN"/>
    <property type="match status" value="1"/>
</dbReference>
<feature type="domain" description="Disintegrin" evidence="8">
    <location>
        <begin position="571"/>
        <end position="660"/>
    </location>
</feature>
<dbReference type="GO" id="GO:0046872">
    <property type="term" value="F:metal ion binding"/>
    <property type="evidence" value="ECO:0007669"/>
    <property type="project" value="UniProtKB-KW"/>
</dbReference>
<reference evidence="10" key="1">
    <citation type="submission" date="2021-06" db="EMBL/GenBank/DDBJ databases">
        <authorList>
            <person name="Kallberg Y."/>
            <person name="Tangrot J."/>
            <person name="Rosling A."/>
        </authorList>
    </citation>
    <scope>NUCLEOTIDE SEQUENCE</scope>
    <source>
        <strain evidence="10">FL130A</strain>
    </source>
</reference>
<evidence type="ECO:0000313" key="11">
    <source>
        <dbReference type="Proteomes" id="UP000789508"/>
    </source>
</evidence>
<protein>
    <recommendedName>
        <fullName evidence="3">Disintegrin and metalloproteinase domain-containing protein B</fullName>
    </recommendedName>
</protein>
<dbReference type="SUPFAM" id="SSF57552">
    <property type="entry name" value="Blood coagulation inhibitor (disintegrin)"/>
    <property type="match status" value="1"/>
</dbReference>
<feature type="region of interest" description="Disordered" evidence="5">
    <location>
        <begin position="814"/>
        <end position="885"/>
    </location>
</feature>
<gene>
    <name evidence="10" type="ORF">ALEPTO_LOCUS3473</name>
</gene>
<evidence type="ECO:0000256" key="4">
    <source>
        <dbReference type="PROSITE-ProRule" id="PRU00276"/>
    </source>
</evidence>
<dbReference type="Gene3D" id="3.40.390.10">
    <property type="entry name" value="Collagenase (Catalytic Domain)"/>
    <property type="match status" value="1"/>
</dbReference>
<feature type="domain" description="Peptidase M12B" evidence="9">
    <location>
        <begin position="335"/>
        <end position="549"/>
    </location>
</feature>
<evidence type="ECO:0000256" key="7">
    <source>
        <dbReference type="SAM" id="SignalP"/>
    </source>
</evidence>
<dbReference type="Pfam" id="PF13688">
    <property type="entry name" value="Reprolysin_5"/>
    <property type="match status" value="1"/>
</dbReference>
<organism evidence="10 11">
    <name type="scientific">Ambispora leptoticha</name>
    <dbReference type="NCBI Taxonomy" id="144679"/>
    <lineage>
        <taxon>Eukaryota</taxon>
        <taxon>Fungi</taxon>
        <taxon>Fungi incertae sedis</taxon>
        <taxon>Mucoromycota</taxon>
        <taxon>Glomeromycotina</taxon>
        <taxon>Glomeromycetes</taxon>
        <taxon>Archaeosporales</taxon>
        <taxon>Ambisporaceae</taxon>
        <taxon>Ambispora</taxon>
    </lineage>
</organism>
<comment type="caution">
    <text evidence="10">The sequence shown here is derived from an EMBL/GenBank/DDBJ whole genome shotgun (WGS) entry which is preliminary data.</text>
</comment>
<dbReference type="SUPFAM" id="SSF55486">
    <property type="entry name" value="Metalloproteases ('zincins'), catalytic domain"/>
    <property type="match status" value="1"/>
</dbReference>
<keyword evidence="6" id="KW-1133">Transmembrane helix</keyword>
<feature type="signal peptide" evidence="7">
    <location>
        <begin position="1"/>
        <end position="26"/>
    </location>
</feature>
<evidence type="ECO:0000259" key="8">
    <source>
        <dbReference type="PROSITE" id="PS50214"/>
    </source>
</evidence>
<proteinExistence type="predicted"/>
<dbReference type="PROSITE" id="PS50214">
    <property type="entry name" value="DISINTEGRIN_2"/>
    <property type="match status" value="1"/>
</dbReference>
<feature type="compositionally biased region" description="Polar residues" evidence="5">
    <location>
        <begin position="855"/>
        <end position="885"/>
    </location>
</feature>
<feature type="binding site" evidence="4">
    <location>
        <position position="499"/>
    </location>
    <ligand>
        <name>Zn(2+)</name>
        <dbReference type="ChEBI" id="CHEBI:29105"/>
        <note>catalytic</note>
    </ligand>
</feature>
<dbReference type="Proteomes" id="UP000789508">
    <property type="component" value="Unassembled WGS sequence"/>
</dbReference>
<evidence type="ECO:0000256" key="3">
    <source>
        <dbReference type="ARBA" id="ARBA00074021"/>
    </source>
</evidence>
<keyword evidence="6" id="KW-0812">Transmembrane</keyword>
<keyword evidence="4" id="KW-0862">Zinc</keyword>
<sequence length="885" mass="96494">MEGFNPPHLLLVWLLSFAFIQICVQAHSIASKPLTYLEFVSNPIIERLPRDRFEIHNAASFSHRDPVKDKPSLRHDDSMRVQFVAFNQTFHLHLEPNLELYHSEAKITIYHSNNTKTISPLLPEDHRLYKGVVLGIDSTEKRLVEDIVGLKRRSLFEELAYTPGVLGWARIHVLDDGNLSEYGTNTHHPTFEGTFSYKNDLYHIKSIKNFRLIQYPEDPEIPNPSARHQSHRSATMVIYRDSDLKHSKLSKRADTSTNPQVQVCAADDLPFNVDPNNESRKMREEWAFRYNPEQILSSEENSWNLEFAGIRFSRTSNESRKLTKRDTTGCPTARKINYMGAAADCTYVKQYGSQDASRMQILNDWNTASGLYESTFNISLGLIALEIQDLTCPSSPDPNVTWNRACSDSYTIDDRLSDFSYWRGSKGNDGTGLWHLLTTCNTGSKVGVAWLGQLCQTAVTQKDNGTGVAYVSSTGVSTAAKDEWKIVAHEVGHGFGAIHDCIAETCPCGVGCQCCPLSSTVCDANGQYIMNPTDNSATDAFSPCSINDICSSYPMLGTCLGDPGTKTILSPAMCGNGIKEVGEDCDCGTDTECANDPCCNGSTCKFKPGAVCDDRNDLCCQNCTTRAAGTVCRPAVSNCDVAEVCNGTSIDCPPDVHIADGTSCGNNGLACAGGQCTSRDAQCVARGSRAGITSACTIIPDLGCSISCANPSDSHSCLELSGTFVDGTPCGYGGKCYQGSCQSGSIGNTITSWINQNKNIVIPVASILGAIILCCLLQCCYSCIKQRAPLRKKLPSQDHSNVAAYRVPVTQHSSNWVDPTPYNGPTNNQQPQPSSYSPPTTTPPYSPPSSYAGVGSSQTSPPIYTRAVSPSNDYHQNNGRMPNLY</sequence>
<comment type="function">
    <text evidence="2">Probable zinc protease.</text>
</comment>
<dbReference type="FunFam" id="4.10.70.10:FF:000003">
    <property type="entry name" value="Disintegrin and metalloproteinase domain-containing protein 17"/>
    <property type="match status" value="1"/>
</dbReference>
<evidence type="ECO:0000256" key="2">
    <source>
        <dbReference type="ARBA" id="ARBA00056552"/>
    </source>
</evidence>
<evidence type="ECO:0000259" key="9">
    <source>
        <dbReference type="PROSITE" id="PS50215"/>
    </source>
</evidence>
<feature type="binding site" evidence="4">
    <location>
        <position position="489"/>
    </location>
    <ligand>
        <name>Zn(2+)</name>
        <dbReference type="ChEBI" id="CHEBI:29105"/>
        <note>catalytic</note>
    </ligand>
</feature>
<feature type="transmembrane region" description="Helical" evidence="6">
    <location>
        <begin position="760"/>
        <end position="784"/>
    </location>
</feature>
<dbReference type="AlphaFoldDB" id="A0A9N8ZM55"/>
<dbReference type="Pfam" id="PF00200">
    <property type="entry name" value="Disintegrin"/>
    <property type="match status" value="1"/>
</dbReference>
<dbReference type="PANTHER" id="PTHR11905">
    <property type="entry name" value="ADAM A DISINTEGRIN AND METALLOPROTEASE DOMAIN"/>
    <property type="match status" value="1"/>
</dbReference>
<dbReference type="InterPro" id="IPR001590">
    <property type="entry name" value="Peptidase_M12B"/>
</dbReference>
<dbReference type="InterPro" id="IPR002870">
    <property type="entry name" value="Peptidase_M12B_N"/>
</dbReference>
<keyword evidence="11" id="KW-1185">Reference proteome</keyword>
<keyword evidence="6" id="KW-0472">Membrane</keyword>
<feature type="active site" evidence="4">
    <location>
        <position position="490"/>
    </location>
</feature>
<dbReference type="PROSITE" id="PS50215">
    <property type="entry name" value="ADAM_MEPRO"/>
    <property type="match status" value="1"/>
</dbReference>
<dbReference type="Gene3D" id="4.10.70.10">
    <property type="entry name" value="Disintegrin domain"/>
    <property type="match status" value="1"/>
</dbReference>
<dbReference type="InterPro" id="IPR024079">
    <property type="entry name" value="MetalloPept_cat_dom_sf"/>
</dbReference>
<keyword evidence="4" id="KW-0479">Metal-binding</keyword>
<comment type="caution">
    <text evidence="4">Lacks conserved residue(s) required for the propagation of feature annotation.</text>
</comment>
<dbReference type="GO" id="GO:0006508">
    <property type="term" value="P:proteolysis"/>
    <property type="evidence" value="ECO:0007669"/>
    <property type="project" value="InterPro"/>
</dbReference>
<evidence type="ECO:0000313" key="10">
    <source>
        <dbReference type="EMBL" id="CAG8500803.1"/>
    </source>
</evidence>
<accession>A0A9N8ZM55</accession>
<name>A0A9N8ZM55_9GLOM</name>
<feature type="binding site" evidence="4">
    <location>
        <position position="493"/>
    </location>
    <ligand>
        <name>Zn(2+)</name>
        <dbReference type="ChEBI" id="CHEBI:29105"/>
        <note>catalytic</note>
    </ligand>
</feature>
<keyword evidence="7" id="KW-0732">Signal</keyword>
<evidence type="ECO:0000256" key="5">
    <source>
        <dbReference type="SAM" id="MobiDB-lite"/>
    </source>
</evidence>
<dbReference type="Pfam" id="PF01562">
    <property type="entry name" value="Pep_M12B_propep"/>
    <property type="match status" value="1"/>
</dbReference>
<dbReference type="InterPro" id="IPR001762">
    <property type="entry name" value="Disintegrin_dom"/>
</dbReference>
<dbReference type="InterPro" id="IPR036436">
    <property type="entry name" value="Disintegrin_dom_sf"/>
</dbReference>
<dbReference type="PANTHER" id="PTHR11905:SF159">
    <property type="entry name" value="ADAM METALLOPROTEASE"/>
    <property type="match status" value="1"/>
</dbReference>
<feature type="chain" id="PRO_5040344042" description="Disintegrin and metalloproteinase domain-containing protein B" evidence="7">
    <location>
        <begin position="27"/>
        <end position="885"/>
    </location>
</feature>
<dbReference type="EMBL" id="CAJVPS010000646">
    <property type="protein sequence ID" value="CAG8500803.1"/>
    <property type="molecule type" value="Genomic_DNA"/>
</dbReference>